<dbReference type="AlphaFoldDB" id="L0NC20"/>
<evidence type="ECO:0000313" key="1">
    <source>
        <dbReference type="EMBL" id="CCF18628.1"/>
    </source>
</evidence>
<protein>
    <submittedName>
        <fullName evidence="1">Uncharacterized protein</fullName>
    </submittedName>
</protein>
<accession>L0NC20</accession>
<dbReference type="Proteomes" id="UP000010792">
    <property type="component" value="Chromosome"/>
</dbReference>
<proteinExistence type="predicted"/>
<dbReference type="STRING" id="1125847.NT26_0904"/>
<name>L0NC20_9HYPH</name>
<dbReference type="KEGG" id="rht:NT26_0904"/>
<keyword evidence="2" id="KW-1185">Reference proteome</keyword>
<sequence>MGEEGEVVSPLGLIRCFGVKATVFFRPIADGPVPKLRAMTITLLVVATTDVLLS</sequence>
<organism evidence="1 2">
    <name type="scientific">Pseudorhizobium banfieldiae</name>
    <dbReference type="NCBI Taxonomy" id="1125847"/>
    <lineage>
        <taxon>Bacteria</taxon>
        <taxon>Pseudomonadati</taxon>
        <taxon>Pseudomonadota</taxon>
        <taxon>Alphaproteobacteria</taxon>
        <taxon>Hyphomicrobiales</taxon>
        <taxon>Rhizobiaceae</taxon>
        <taxon>Rhizobium/Agrobacterium group</taxon>
        <taxon>Pseudorhizobium</taxon>
    </lineage>
</organism>
<dbReference type="EMBL" id="FO082820">
    <property type="protein sequence ID" value="CCF18628.1"/>
    <property type="molecule type" value="Genomic_DNA"/>
</dbReference>
<reference evidence="1 2" key="1">
    <citation type="journal article" date="2013" name="Genome Biol. Evol.">
        <title>Life in an arsenic-containing gold mine: genome and physiology of the autotrophic arsenite-oxidizing bacterium rhizobium sp. NT-26.</title>
        <authorList>
            <person name="Andres J."/>
            <person name="Arsene-Ploetze F."/>
            <person name="Barbe V."/>
            <person name="Brochier-Armanet C."/>
            <person name="Cleiss-Arnold J."/>
            <person name="Coppee J.Y."/>
            <person name="Dillies M.A."/>
            <person name="Geist"/>
            <person name="L"/>
            <person name="Joublin A."/>
            <person name="Koechler S."/>
            <person name="Lassalle F."/>
            <person name="Marchal M."/>
            <person name="Medigue C."/>
            <person name="Muller D."/>
            <person name="Nesme X."/>
            <person name="Plewniak F."/>
            <person name="Proux C."/>
            <person name="Ramirez-Bahena M.H."/>
            <person name="Schenowitz C."/>
            <person name="Sismeiro O."/>
            <person name="Vallenet D."/>
            <person name="Santini J.M."/>
            <person name="Bertin P.N."/>
        </authorList>
    </citation>
    <scope>NUCLEOTIDE SEQUENCE [LARGE SCALE GENOMIC DNA]</scope>
    <source>
        <strain evidence="1 2">NT-26</strain>
    </source>
</reference>
<evidence type="ECO:0000313" key="2">
    <source>
        <dbReference type="Proteomes" id="UP000010792"/>
    </source>
</evidence>
<gene>
    <name evidence="1" type="ORF">NT26_0904</name>
</gene>